<dbReference type="Gene3D" id="2.60.120.1440">
    <property type="match status" value="1"/>
</dbReference>
<keyword evidence="5" id="KW-1185">Reference proteome</keyword>
<dbReference type="Pfam" id="PF04773">
    <property type="entry name" value="FecR"/>
    <property type="match status" value="1"/>
</dbReference>
<reference evidence="4" key="1">
    <citation type="submission" date="2023-07" db="EMBL/GenBank/DDBJ databases">
        <title>The genome sequence of Rhodocytophaga aerolata KACC 12507.</title>
        <authorList>
            <person name="Zhang X."/>
        </authorList>
    </citation>
    <scope>NUCLEOTIDE SEQUENCE</scope>
    <source>
        <strain evidence="4">KACC 12507</strain>
    </source>
</reference>
<keyword evidence="1" id="KW-1133">Transmembrane helix</keyword>
<dbReference type="EMBL" id="JAUKPO010000023">
    <property type="protein sequence ID" value="MDO1449921.1"/>
    <property type="molecule type" value="Genomic_DNA"/>
</dbReference>
<dbReference type="Gene3D" id="3.55.50.30">
    <property type="match status" value="1"/>
</dbReference>
<organism evidence="4 5">
    <name type="scientific">Rhodocytophaga aerolata</name>
    <dbReference type="NCBI Taxonomy" id="455078"/>
    <lineage>
        <taxon>Bacteria</taxon>
        <taxon>Pseudomonadati</taxon>
        <taxon>Bacteroidota</taxon>
        <taxon>Cytophagia</taxon>
        <taxon>Cytophagales</taxon>
        <taxon>Rhodocytophagaceae</taxon>
        <taxon>Rhodocytophaga</taxon>
    </lineage>
</organism>
<evidence type="ECO:0000259" key="2">
    <source>
        <dbReference type="Pfam" id="PF04773"/>
    </source>
</evidence>
<comment type="caution">
    <text evidence="4">The sequence shown here is derived from an EMBL/GenBank/DDBJ whole genome shotgun (WGS) entry which is preliminary data.</text>
</comment>
<feature type="domain" description="Protein FecR C-terminal" evidence="3">
    <location>
        <begin position="271"/>
        <end position="339"/>
    </location>
</feature>
<dbReference type="PIRSF" id="PIRSF018266">
    <property type="entry name" value="FecR"/>
    <property type="match status" value="1"/>
</dbReference>
<dbReference type="InterPro" id="IPR012373">
    <property type="entry name" value="Ferrdict_sens_TM"/>
</dbReference>
<keyword evidence="1" id="KW-0812">Transmembrane</keyword>
<evidence type="ECO:0000313" key="4">
    <source>
        <dbReference type="EMBL" id="MDO1449921.1"/>
    </source>
</evidence>
<dbReference type="RefSeq" id="WP_302040723.1">
    <property type="nucleotide sequence ID" value="NZ_JAUKPO010000023.1"/>
</dbReference>
<evidence type="ECO:0000259" key="3">
    <source>
        <dbReference type="Pfam" id="PF16344"/>
    </source>
</evidence>
<feature type="domain" description="FecR protein" evidence="2">
    <location>
        <begin position="137"/>
        <end position="230"/>
    </location>
</feature>
<dbReference type="Proteomes" id="UP001168528">
    <property type="component" value="Unassembled WGS sequence"/>
</dbReference>
<dbReference type="PANTHER" id="PTHR30273">
    <property type="entry name" value="PERIPLASMIC SIGNAL SENSOR AND SIGMA FACTOR ACTIVATOR FECR-RELATED"/>
    <property type="match status" value="1"/>
</dbReference>
<dbReference type="InterPro" id="IPR032508">
    <property type="entry name" value="FecR_C"/>
</dbReference>
<proteinExistence type="predicted"/>
<accession>A0ABT8RDZ9</accession>
<dbReference type="Pfam" id="PF16344">
    <property type="entry name" value="FecR_C"/>
    <property type="match status" value="1"/>
</dbReference>
<feature type="transmembrane region" description="Helical" evidence="1">
    <location>
        <begin position="100"/>
        <end position="118"/>
    </location>
</feature>
<evidence type="ECO:0000256" key="1">
    <source>
        <dbReference type="SAM" id="Phobius"/>
    </source>
</evidence>
<dbReference type="InterPro" id="IPR006860">
    <property type="entry name" value="FecR"/>
</dbReference>
<evidence type="ECO:0000313" key="5">
    <source>
        <dbReference type="Proteomes" id="UP001168528"/>
    </source>
</evidence>
<dbReference type="PANTHER" id="PTHR30273:SF2">
    <property type="entry name" value="PROTEIN FECR"/>
    <property type="match status" value="1"/>
</dbReference>
<keyword evidence="1" id="KW-0472">Membrane</keyword>
<name>A0ABT8RDZ9_9BACT</name>
<gene>
    <name evidence="4" type="ORF">Q0590_26820</name>
</gene>
<sequence>MRKDYTQYRVKDLLEDEDFLHWMKYNEEASAQFWQSWLVQYPQKAEILQQARQLYNFLHLQQEPESTRQDELDVLQGIQEKIAAPQAPKSAKIRSLYGTLARWAAILVLMAGVSFYVYKTLNKHQEKASWFTYQSEGTVRRLTLPDGTLITLNKNSFCRYSPLLSESDTREVWIEGEAFLEVSHQTTKEGRRKAFVVHMQSMDVEVLGTRFNVINAPARQNVVLEKGSVRVNQKGQAILLKPGEIIHIADSRLIKNQVNPKLYTGWLNGTLQLENTSLEEILQLLEYKYGYSIDYPQQPSILQQKMSGSLDVRSQQVLFHTLSLAYNIQITHQDQHIIITLEKPASNP</sequence>
<protein>
    <submittedName>
        <fullName evidence="4">FecR domain-containing protein</fullName>
    </submittedName>
</protein>